<dbReference type="GO" id="GO:0051445">
    <property type="term" value="P:regulation of meiotic cell cycle"/>
    <property type="evidence" value="ECO:0007669"/>
    <property type="project" value="TreeGrafter"/>
</dbReference>
<dbReference type="GO" id="GO:0000711">
    <property type="term" value="P:meiotic DNA repair synthesis"/>
    <property type="evidence" value="ECO:0007669"/>
    <property type="project" value="InterPro"/>
</dbReference>
<dbReference type="Proteomes" id="UP000472271">
    <property type="component" value="Chromosome 14"/>
</dbReference>
<proteinExistence type="predicted"/>
<keyword evidence="2" id="KW-1185">Reference proteome</keyword>
<dbReference type="AlphaFoldDB" id="A0A673A7B7"/>
<protein>
    <submittedName>
        <fullName evidence="1">Spermatogenesis associated 22</fullName>
    </submittedName>
</protein>
<sequence length="271" mass="29856">PQLRYGIKPNTLFSGLSVPLFNQKKRNRVPLTSVPSDTDFFSHREYRSGTGHDSYRAGIRPAPSHGEYLAQTGPDPYRIGMGPTLSQGECLASTGSDPYRFGTGSASGEVCSTHFSHWVFGPQPTPSEAKTSTRTFHTSLQMKPSTSLRILTATIDGMRHWSQFRDKVPILFEICATLDSAVTLGSHGAKNFLLRDGKEVVQCVYYENEQGLPRLIRGQVHRCVGNYDCGRNVLTCVSVRAGHPSELRNAHEAVRVCDAEMRAVVKAVSEV</sequence>
<reference evidence="1" key="1">
    <citation type="submission" date="2019-06" db="EMBL/GenBank/DDBJ databases">
        <authorList>
            <consortium name="Wellcome Sanger Institute Data Sharing"/>
        </authorList>
    </citation>
    <scope>NUCLEOTIDE SEQUENCE [LARGE SCALE GENOMIC DNA]</scope>
</reference>
<dbReference type="GO" id="GO:0007276">
    <property type="term" value="P:gamete generation"/>
    <property type="evidence" value="ECO:0007669"/>
    <property type="project" value="InterPro"/>
</dbReference>
<accession>A0A673A7B7</accession>
<dbReference type="Ensembl" id="ENSSORT00005025200.1">
    <property type="protein sequence ID" value="ENSSORP00005024487.1"/>
    <property type="gene ID" value="ENSSORG00005011770.1"/>
</dbReference>
<name>A0A673A7B7_9TELE</name>
<evidence type="ECO:0000313" key="1">
    <source>
        <dbReference type="Ensembl" id="ENSSORP00005024487.1"/>
    </source>
</evidence>
<reference evidence="1" key="3">
    <citation type="submission" date="2025-09" db="UniProtKB">
        <authorList>
            <consortium name="Ensembl"/>
        </authorList>
    </citation>
    <scope>IDENTIFICATION</scope>
</reference>
<dbReference type="InParanoid" id="A0A673A7B7"/>
<dbReference type="PANTHER" id="PTHR35258">
    <property type="entry name" value="SPERMATOGENESIS-ASSOCIATED PROTEIN 22"/>
    <property type="match status" value="1"/>
</dbReference>
<dbReference type="GO" id="GO:0007129">
    <property type="term" value="P:homologous chromosome pairing at meiosis"/>
    <property type="evidence" value="ECO:0007669"/>
    <property type="project" value="InterPro"/>
</dbReference>
<dbReference type="InterPro" id="IPR033536">
    <property type="entry name" value="Spata22"/>
</dbReference>
<organism evidence="1 2">
    <name type="scientific">Sphaeramia orbicularis</name>
    <name type="common">orbiculate cardinalfish</name>
    <dbReference type="NCBI Taxonomy" id="375764"/>
    <lineage>
        <taxon>Eukaryota</taxon>
        <taxon>Metazoa</taxon>
        <taxon>Chordata</taxon>
        <taxon>Craniata</taxon>
        <taxon>Vertebrata</taxon>
        <taxon>Euteleostomi</taxon>
        <taxon>Actinopterygii</taxon>
        <taxon>Neopterygii</taxon>
        <taxon>Teleostei</taxon>
        <taxon>Neoteleostei</taxon>
        <taxon>Acanthomorphata</taxon>
        <taxon>Gobiaria</taxon>
        <taxon>Kurtiformes</taxon>
        <taxon>Apogonoidei</taxon>
        <taxon>Apogonidae</taxon>
        <taxon>Apogoninae</taxon>
        <taxon>Sphaeramia</taxon>
    </lineage>
</organism>
<dbReference type="PANTHER" id="PTHR35258:SF1">
    <property type="entry name" value="SPERMATOGENESIS-ASSOCIATED PROTEIN 22"/>
    <property type="match status" value="1"/>
</dbReference>
<reference evidence="1" key="2">
    <citation type="submission" date="2025-08" db="UniProtKB">
        <authorList>
            <consortium name="Ensembl"/>
        </authorList>
    </citation>
    <scope>IDENTIFICATION</scope>
</reference>
<evidence type="ECO:0000313" key="2">
    <source>
        <dbReference type="Proteomes" id="UP000472271"/>
    </source>
</evidence>